<evidence type="ECO:0000313" key="8">
    <source>
        <dbReference type="EMBL" id="GAA3902604.1"/>
    </source>
</evidence>
<dbReference type="Proteomes" id="UP001500827">
    <property type="component" value="Unassembled WGS sequence"/>
</dbReference>
<dbReference type="InterPro" id="IPR002772">
    <property type="entry name" value="Glyco_hydro_3_C"/>
</dbReference>
<dbReference type="Pfam" id="PF01915">
    <property type="entry name" value="Glyco_hydro_3_C"/>
    <property type="match status" value="1"/>
</dbReference>
<comment type="similarity">
    <text evidence="1 4">Belongs to the glycosyl hydrolase 3 family.</text>
</comment>
<keyword evidence="3 4" id="KW-0326">Glycosidase</keyword>
<evidence type="ECO:0008006" key="10">
    <source>
        <dbReference type="Google" id="ProtNLM"/>
    </source>
</evidence>
<keyword evidence="2 4" id="KW-0378">Hydrolase</keyword>
<feature type="domain" description="Glycoside hydrolase family 3 N-terminal" evidence="6">
    <location>
        <begin position="57"/>
        <end position="382"/>
    </location>
</feature>
<dbReference type="SUPFAM" id="SSF52279">
    <property type="entry name" value="Beta-D-glucan exohydrolase, C-terminal domain"/>
    <property type="match status" value="1"/>
</dbReference>
<evidence type="ECO:0000256" key="1">
    <source>
        <dbReference type="ARBA" id="ARBA00005336"/>
    </source>
</evidence>
<evidence type="ECO:0000313" key="9">
    <source>
        <dbReference type="Proteomes" id="UP001500827"/>
    </source>
</evidence>
<evidence type="ECO:0000259" key="6">
    <source>
        <dbReference type="Pfam" id="PF00933"/>
    </source>
</evidence>
<dbReference type="EMBL" id="BAABBM010000001">
    <property type="protein sequence ID" value="GAA3902604.1"/>
    <property type="molecule type" value="Genomic_DNA"/>
</dbReference>
<feature type="chain" id="PRO_5047319254" description="Beta-glucosidase" evidence="5">
    <location>
        <begin position="30"/>
        <end position="655"/>
    </location>
</feature>
<dbReference type="Gene3D" id="3.20.20.300">
    <property type="entry name" value="Glycoside hydrolase, family 3, N-terminal domain"/>
    <property type="match status" value="1"/>
</dbReference>
<reference evidence="9" key="1">
    <citation type="journal article" date="2019" name="Int. J. Syst. Evol. Microbiol.">
        <title>The Global Catalogue of Microorganisms (GCM) 10K type strain sequencing project: providing services to taxonomists for standard genome sequencing and annotation.</title>
        <authorList>
            <consortium name="The Broad Institute Genomics Platform"/>
            <consortium name="The Broad Institute Genome Sequencing Center for Infectious Disease"/>
            <person name="Wu L."/>
            <person name="Ma J."/>
        </authorList>
    </citation>
    <scope>NUCLEOTIDE SEQUENCE [LARGE SCALE GENOMIC DNA]</scope>
    <source>
        <strain evidence="9">JCM 17543</strain>
    </source>
</reference>
<evidence type="ECO:0000259" key="7">
    <source>
        <dbReference type="Pfam" id="PF01915"/>
    </source>
</evidence>
<dbReference type="SUPFAM" id="SSF51445">
    <property type="entry name" value="(Trans)glycosidases"/>
    <property type="match status" value="1"/>
</dbReference>
<comment type="caution">
    <text evidence="8">The sequence shown here is derived from an EMBL/GenBank/DDBJ whole genome shotgun (WGS) entry which is preliminary data.</text>
</comment>
<evidence type="ECO:0000256" key="3">
    <source>
        <dbReference type="ARBA" id="ARBA00023295"/>
    </source>
</evidence>
<dbReference type="PRINTS" id="PR00133">
    <property type="entry name" value="GLHYDRLASE3"/>
</dbReference>
<gene>
    <name evidence="8" type="ORF">GCM10022276_21650</name>
</gene>
<organism evidence="8 9">
    <name type="scientific">Sphingomonas limnosediminicola</name>
    <dbReference type="NCBI Taxonomy" id="940133"/>
    <lineage>
        <taxon>Bacteria</taxon>
        <taxon>Pseudomonadati</taxon>
        <taxon>Pseudomonadota</taxon>
        <taxon>Alphaproteobacteria</taxon>
        <taxon>Sphingomonadales</taxon>
        <taxon>Sphingomonadaceae</taxon>
        <taxon>Sphingomonas</taxon>
    </lineage>
</organism>
<dbReference type="InterPro" id="IPR036962">
    <property type="entry name" value="Glyco_hydro_3_N_sf"/>
</dbReference>
<dbReference type="PANTHER" id="PTHR30620">
    <property type="entry name" value="PERIPLASMIC BETA-GLUCOSIDASE-RELATED"/>
    <property type="match status" value="1"/>
</dbReference>
<proteinExistence type="inferred from homology"/>
<evidence type="ECO:0000256" key="4">
    <source>
        <dbReference type="RuleBase" id="RU361161"/>
    </source>
</evidence>
<accession>A0ABP7LNY4</accession>
<dbReference type="InterPro" id="IPR017853">
    <property type="entry name" value="GH"/>
</dbReference>
<evidence type="ECO:0000256" key="2">
    <source>
        <dbReference type="ARBA" id="ARBA00022801"/>
    </source>
</evidence>
<feature type="signal peptide" evidence="5">
    <location>
        <begin position="1"/>
        <end position="29"/>
    </location>
</feature>
<dbReference type="RefSeq" id="WP_344699706.1">
    <property type="nucleotide sequence ID" value="NZ_BAABBM010000001.1"/>
</dbReference>
<dbReference type="Gene3D" id="3.40.50.1700">
    <property type="entry name" value="Glycoside hydrolase family 3 C-terminal domain"/>
    <property type="match status" value="1"/>
</dbReference>
<dbReference type="InterPro" id="IPR051915">
    <property type="entry name" value="Cellulose_Degrad_GH3"/>
</dbReference>
<sequence>MMKVWGGLTRPKAMLCLAAGLLASSVATAQTWPKATGQQPLDPAIEARVKAIVAGMTLEQKVGQMAQPDIRSIKPDEVRRYYIGSILNGGGAWPAMNMHSSVDDWLKLSDAFYRASMSTDMKVKVPVIWGTDAVHGHNNIYGATLFPHNVGLGAAHDPALMTRIGHATAKQVRATGITWAFAPTLAVVQNPRWGRSYESYSSDPALVRSYGEAMVKGLQGQLGSPTSVLATAKHWLGDGGTFHGIDQGDARTSETNLYRTHAAGYYGALKANVQTVMVSYSSFTDTATGKKWGKMHGNAHLVGDVLKRRLGFDGLVVSDWNGVEQVPGCTKWHCPQAINAGIDMVMVPDDWKQFIPATVQDVRAGRIPMSRIDDAVTRIIRVKLKSGLFDASPATGQHPGAEVLHSAEVRELAREAVRKSLVLLKNDRNVLPLRPQGKVLVVGKGADSLPMQAGGWSLTWQGDQTKTSDYPNADTLLSAMKKSLGANRVDYSADGVGVDVRRYSAVVMVAAEQPYAEGKGDITFPATMRHSARYPNDLKALNRVSGKGVPVVTVLYSGRPVSANDLINRSDAFVAAWLPGTEGLGIADMLLAGTNGKRAYDFTGRLSFDWPAGDCLPRTGGVQFRRGYGLSLTSHKHLGKLPEKVLVMACPAESR</sequence>
<dbReference type="InterPro" id="IPR001764">
    <property type="entry name" value="Glyco_hydro_3_N"/>
</dbReference>
<name>A0ABP7LNY4_9SPHN</name>
<feature type="domain" description="Glycoside hydrolase family 3 C-terminal" evidence="7">
    <location>
        <begin position="421"/>
        <end position="614"/>
    </location>
</feature>
<protein>
    <recommendedName>
        <fullName evidence="10">Beta-glucosidase</fullName>
    </recommendedName>
</protein>
<evidence type="ECO:0000256" key="5">
    <source>
        <dbReference type="SAM" id="SignalP"/>
    </source>
</evidence>
<dbReference type="InterPro" id="IPR036881">
    <property type="entry name" value="Glyco_hydro_3_C_sf"/>
</dbReference>
<keyword evidence="5" id="KW-0732">Signal</keyword>
<keyword evidence="9" id="KW-1185">Reference proteome</keyword>
<dbReference type="PANTHER" id="PTHR30620:SF77">
    <property type="entry name" value="LYSOSOMAL BETA GLUCOSIDASE-LIKE"/>
    <property type="match status" value="1"/>
</dbReference>
<dbReference type="Pfam" id="PF00933">
    <property type="entry name" value="Glyco_hydro_3"/>
    <property type="match status" value="1"/>
</dbReference>
<dbReference type="PROSITE" id="PS00775">
    <property type="entry name" value="GLYCOSYL_HYDROL_F3"/>
    <property type="match status" value="1"/>
</dbReference>
<dbReference type="InterPro" id="IPR019800">
    <property type="entry name" value="Glyco_hydro_3_AS"/>
</dbReference>